<keyword evidence="2" id="KW-0223">Dioxygenase</keyword>
<evidence type="ECO:0000313" key="2">
    <source>
        <dbReference type="EMBL" id="KPY56014.1"/>
    </source>
</evidence>
<dbReference type="EMBL" id="LJRI01001625">
    <property type="protein sequence ID" value="KPY56014.1"/>
    <property type="molecule type" value="Genomic_DNA"/>
</dbReference>
<organism evidence="2 3">
    <name type="scientific">Pseudomonas syringae pv. spinaceae</name>
    <dbReference type="NCBI Taxonomy" id="264459"/>
    <lineage>
        <taxon>Bacteria</taxon>
        <taxon>Pseudomonadati</taxon>
        <taxon>Pseudomonadota</taxon>
        <taxon>Gammaproteobacteria</taxon>
        <taxon>Pseudomonadales</taxon>
        <taxon>Pseudomonadaceae</taxon>
        <taxon>Pseudomonas</taxon>
        <taxon>Pseudomonas syringae</taxon>
    </lineage>
</organism>
<proteinExistence type="predicted"/>
<gene>
    <name evidence="2" type="ORF">ALO94_200924</name>
</gene>
<evidence type="ECO:0000256" key="1">
    <source>
        <dbReference type="SAM" id="Phobius"/>
    </source>
</evidence>
<dbReference type="AlphaFoldDB" id="A0A0P9Z8R5"/>
<reference evidence="2 3" key="1">
    <citation type="submission" date="2015-09" db="EMBL/GenBank/DDBJ databases">
        <title>Genome announcement of multiple Pseudomonas syringae strains.</title>
        <authorList>
            <person name="Thakur S."/>
            <person name="Wang P.W."/>
            <person name="Gong Y."/>
            <person name="Weir B.S."/>
            <person name="Guttman D.S."/>
        </authorList>
    </citation>
    <scope>NUCLEOTIDE SEQUENCE [LARGE SCALE GENOMIC DNA]</scope>
    <source>
        <strain evidence="2 3">ICMP16929</strain>
    </source>
</reference>
<evidence type="ECO:0000313" key="3">
    <source>
        <dbReference type="Proteomes" id="UP000050384"/>
    </source>
</evidence>
<sequence length="34" mass="3911">MQNGILLIACLVILVNFVVDILYGFANPRIRHQR</sequence>
<accession>A0A0P9Z8R5</accession>
<name>A0A0P9Z8R5_PSESX</name>
<keyword evidence="1" id="KW-1133">Transmembrane helix</keyword>
<dbReference type="Proteomes" id="UP000050384">
    <property type="component" value="Unassembled WGS sequence"/>
</dbReference>
<dbReference type="GO" id="GO:0051213">
    <property type="term" value="F:dioxygenase activity"/>
    <property type="evidence" value="ECO:0007669"/>
    <property type="project" value="UniProtKB-KW"/>
</dbReference>
<feature type="transmembrane region" description="Helical" evidence="1">
    <location>
        <begin position="6"/>
        <end position="26"/>
    </location>
</feature>
<keyword evidence="2" id="KW-0560">Oxidoreductase</keyword>
<dbReference type="PATRIC" id="fig|264459.3.peg.2028"/>
<keyword evidence="1" id="KW-0812">Transmembrane</keyword>
<comment type="caution">
    <text evidence="2">The sequence shown here is derived from an EMBL/GenBank/DDBJ whole genome shotgun (WGS) entry which is preliminary data.</text>
</comment>
<protein>
    <submittedName>
        <fullName evidence="2">Protocatechuate 3,4-dioxygenase subunit beta</fullName>
    </submittedName>
</protein>
<keyword evidence="1" id="KW-0472">Membrane</keyword>